<organism evidence="1 2">
    <name type="scientific">Chryseobacterium lactis</name>
    <dbReference type="NCBI Taxonomy" id="1241981"/>
    <lineage>
        <taxon>Bacteria</taxon>
        <taxon>Pseudomonadati</taxon>
        <taxon>Bacteroidota</taxon>
        <taxon>Flavobacteriia</taxon>
        <taxon>Flavobacteriales</taxon>
        <taxon>Weeksellaceae</taxon>
        <taxon>Chryseobacterium group</taxon>
        <taxon>Chryseobacterium</taxon>
    </lineage>
</organism>
<comment type="caution">
    <text evidence="1">The sequence shown here is derived from an EMBL/GenBank/DDBJ whole genome shotgun (WGS) entry which is preliminary data.</text>
</comment>
<evidence type="ECO:0000313" key="2">
    <source>
        <dbReference type="Proteomes" id="UP000236262"/>
    </source>
</evidence>
<sequence length="66" mass="6971">MKNLKRLSRNDLKIIAGGSVADDEITSDESGAGYYKCCSNNSDSCSSCVKIKTKPVCSTGSYPVAC</sequence>
<dbReference type="RefSeq" id="WP_103291109.1">
    <property type="nucleotide sequence ID" value="NZ_CP033924.1"/>
</dbReference>
<dbReference type="Proteomes" id="UP000236262">
    <property type="component" value="Unassembled WGS sequence"/>
</dbReference>
<evidence type="ECO:0000313" key="1">
    <source>
        <dbReference type="EMBL" id="PNW13995.1"/>
    </source>
</evidence>
<dbReference type="AlphaFoldDB" id="A0AA92BDA3"/>
<dbReference type="InterPro" id="IPR058074">
    <property type="entry name" value="Bacteriocin-like"/>
</dbReference>
<proteinExistence type="predicted"/>
<reference evidence="1 2" key="1">
    <citation type="submission" date="2018-01" db="EMBL/GenBank/DDBJ databases">
        <title>Draft genome sequences of Chryseobacterium lactis NCTC11390, Chryseobacterium oncorhynchi 701B-08, and Chryseobacterium viscerum 687B-08.</title>
        <authorList>
            <person name="Jeong J.-J."/>
            <person name="Lee Y.J."/>
            <person name="Park B."/>
            <person name="Choi I.-G."/>
            <person name="Kim K.D."/>
        </authorList>
    </citation>
    <scope>NUCLEOTIDE SEQUENCE [LARGE SCALE GENOMIC DNA]</scope>
    <source>
        <strain evidence="1 2">NCTC11390</strain>
    </source>
</reference>
<accession>A0AA92BDA3</accession>
<dbReference type="NCBIfam" id="NF047798">
    <property type="entry name" value="leader_Chryseo"/>
    <property type="match status" value="1"/>
</dbReference>
<name>A0AA92BDA3_CHRLC</name>
<protein>
    <recommendedName>
        <fullName evidence="3">Bacteriocin</fullName>
    </recommendedName>
</protein>
<evidence type="ECO:0008006" key="3">
    <source>
        <dbReference type="Google" id="ProtNLM"/>
    </source>
</evidence>
<dbReference type="EMBL" id="PPEH01000003">
    <property type="protein sequence ID" value="PNW13995.1"/>
    <property type="molecule type" value="Genomic_DNA"/>
</dbReference>
<gene>
    <name evidence="1" type="ORF">C1637_09020</name>
</gene>